<dbReference type="RefSeq" id="XP_004255897.1">
    <property type="nucleotide sequence ID" value="XM_004255849.1"/>
</dbReference>
<organism evidence="1 2">
    <name type="scientific">Entamoeba invadens IP1</name>
    <dbReference type="NCBI Taxonomy" id="370355"/>
    <lineage>
        <taxon>Eukaryota</taxon>
        <taxon>Amoebozoa</taxon>
        <taxon>Evosea</taxon>
        <taxon>Archamoebae</taxon>
        <taxon>Mastigamoebida</taxon>
        <taxon>Entamoebidae</taxon>
        <taxon>Entamoeba</taxon>
    </lineage>
</organism>
<dbReference type="KEGG" id="eiv:EIN_484580"/>
<dbReference type="Proteomes" id="UP000014680">
    <property type="component" value="Unassembled WGS sequence"/>
</dbReference>
<evidence type="ECO:0000313" key="2">
    <source>
        <dbReference type="Proteomes" id="UP000014680"/>
    </source>
</evidence>
<proteinExistence type="predicted"/>
<dbReference type="OrthoDB" id="30016at2759"/>
<gene>
    <name evidence="1" type="ORF">EIN_484580</name>
</gene>
<sequence length="964" mass="110695">MVHLEMVYLMKIALHLFSMSDITTFLQVNKACLVSVTSLHVNPWFSDRNDITSYVAKFTPTTMNCNSVIIPDKFCTNVQFLRNVKNPIDIETLKRTKVSSISIGIDFIWDKEYFKALTQLEGVNNVEIPLQIAELYVNNFDTTKTAKQLLPKKVVFVLDFCSDNPDKIDEDKLDSIFEKVNKFNTKMVLIRKRKAVLPFTRKHDFDIYVEIIDPSEIEFVKPLTPSKVTFLVNTNIVYNNENNILKMINNSVCNSVEFLITMDVDFLKYEFPHFVGEIEFKQYTMIAKGNYYVSSFYIPKNSFCVILPKNIKNITKITGENVLFSVYKDTQNVLKVTKLVLCENTNFVSKMETENGSKMKMWDTAINKREVFGSVEEVVLQHATNCNVTGFPRLKKVKIHDSNNVKIDLEKCEIVDAAYCNNLSLNFSEITDKRHFIFSNIKKFKINFGKTTNRLVTLEMLKCVDVSIKSENETFNDLKFVECQNLNFKNLISTLNIQLFESNIINGNIYSEHVLLNGIKESQPINFSQTKSISLFEISNFTFCNVFTNVKMLSVTLCHNLVVCNENGFLEEIKAISSDKIIFKGVYKHLKKCSISNDTTIEFSDFKPIRIEKEICDTQIEDFGFKEKVEVKYKYNERNEILKDVEKEEDDSVNLNKMTFSEYLKYQQTKKTKKESEEKPLKEIKEVEKIISKEFVELFNAQNVVLTLCVSNTITNGVNYISRLKITNFEGTLKRVFDTKIGIFEVIGSSLKVLLNDIKTVQILNKITLKCSEVSFNNEFLFTNLFIEDSKITLEQLGLSLNKKNDTVSSIVIKKSVIDNRICTTNAIEFVEIDGGDINTNFLKNCTEKVVLKNINDKETIIIGNNVKQLIVINCQKLRNCVVSPVVNVEITNCENVLISNVKKEKVKIVESLNVDVQEVQLHTESVEHTKTNQNFGAVDSKIAKGYNNTTIFKGDSYLLNLFK</sequence>
<reference evidence="1 2" key="1">
    <citation type="submission" date="2012-10" db="EMBL/GenBank/DDBJ databases">
        <authorList>
            <person name="Zafar N."/>
            <person name="Inman J."/>
            <person name="Hall N."/>
            <person name="Lorenzi H."/>
            <person name="Caler E."/>
        </authorList>
    </citation>
    <scope>NUCLEOTIDE SEQUENCE [LARGE SCALE GENOMIC DNA]</scope>
    <source>
        <strain evidence="1 2">IP1</strain>
    </source>
</reference>
<name>A0A0A1U4E4_ENTIV</name>
<dbReference type="AlphaFoldDB" id="A0A0A1U4E4"/>
<dbReference type="VEuPathDB" id="AmoebaDB:EIN_484580"/>
<dbReference type="GeneID" id="14888185"/>
<keyword evidence="2" id="KW-1185">Reference proteome</keyword>
<accession>A0A0A1U4E4</accession>
<protein>
    <submittedName>
        <fullName evidence="1">Uncharacterized protein</fullName>
    </submittedName>
</protein>
<evidence type="ECO:0000313" key="1">
    <source>
        <dbReference type="EMBL" id="ELP89126.1"/>
    </source>
</evidence>
<dbReference type="EMBL" id="KB206670">
    <property type="protein sequence ID" value="ELP89126.1"/>
    <property type="molecule type" value="Genomic_DNA"/>
</dbReference>